<dbReference type="RefSeq" id="WP_345443497.1">
    <property type="nucleotide sequence ID" value="NZ_BAABKP010000001.1"/>
</dbReference>
<evidence type="ECO:0000256" key="1">
    <source>
        <dbReference type="ARBA" id="ARBA00022603"/>
    </source>
</evidence>
<dbReference type="Gene3D" id="3.40.50.150">
    <property type="entry name" value="Vaccinia Virus protein VP39"/>
    <property type="match status" value="1"/>
</dbReference>
<dbReference type="EC" id="2.1.1.37" evidence="7"/>
<sequence length="423" mass="47460">MSDKPIRIIELFAGVGGFRLGFEGYDKDGFTLPAAGSFETVWANQWEPPGTPTKQFAARCYIARFGEENFLNEDINKALTMAENGELTIPDADMLVGGFPCQDYSVSKPLSQSHGIEGRKGVLWWDIYRALEMKKPRYVVLENVDRLLKSPSKQRGRDFAIILSCFYALGYSAEWRVINAADYGHPQKRKRVYIYAELTDTAWELEQTLRTDGVFAEAFPITQELEREDNFTIGIDPYEVTQDFGLGAKTSRFQDAGVMQDGKVYTAKPRASYSGPFKVLGDIILDENQIPEQFFIDSSKIESWKYLKGGKREERINKASGFKYTYSEGSMSFPDPLDRPARTILTGEGGAGASRFKHVVETESGRLRRLVPDELDQIQGFPRGWTDTGLTDGHRAFCMGNALVVGIPNALGKVINKRHFGLS</sequence>
<dbReference type="NCBIfam" id="TIGR00675">
    <property type="entry name" value="dcm"/>
    <property type="match status" value="1"/>
</dbReference>
<gene>
    <name evidence="8" type="primary">dcm</name>
    <name evidence="8" type="ORF">GCM10023352_01570</name>
</gene>
<dbReference type="Proteomes" id="UP001500187">
    <property type="component" value="Unassembled WGS sequence"/>
</dbReference>
<comment type="similarity">
    <text evidence="5 6">Belongs to the class I-like SAM-binding methyltransferase superfamily. C5-methyltransferase family.</text>
</comment>
<keyword evidence="3 5" id="KW-0949">S-adenosyl-L-methionine</keyword>
<protein>
    <recommendedName>
        <fullName evidence="7">Cytosine-specific methyltransferase</fullName>
        <ecNumber evidence="7">2.1.1.37</ecNumber>
    </recommendedName>
</protein>
<evidence type="ECO:0000256" key="7">
    <source>
        <dbReference type="RuleBase" id="RU000417"/>
    </source>
</evidence>
<keyword evidence="9" id="KW-1185">Reference proteome</keyword>
<reference evidence="9" key="1">
    <citation type="journal article" date="2019" name="Int. J. Syst. Evol. Microbiol.">
        <title>The Global Catalogue of Microorganisms (GCM) 10K type strain sequencing project: providing services to taxonomists for standard genome sequencing and annotation.</title>
        <authorList>
            <consortium name="The Broad Institute Genomics Platform"/>
            <consortium name="The Broad Institute Genome Sequencing Center for Infectious Disease"/>
            <person name="Wu L."/>
            <person name="Ma J."/>
        </authorList>
    </citation>
    <scope>NUCLEOTIDE SEQUENCE [LARGE SCALE GENOMIC DNA]</scope>
    <source>
        <strain evidence="9">JCM 18541</strain>
    </source>
</reference>
<organism evidence="8 9">
    <name type="scientific">Rothia endophytica</name>
    <dbReference type="NCBI Taxonomy" id="1324766"/>
    <lineage>
        <taxon>Bacteria</taxon>
        <taxon>Bacillati</taxon>
        <taxon>Actinomycetota</taxon>
        <taxon>Actinomycetes</taxon>
        <taxon>Micrococcales</taxon>
        <taxon>Micrococcaceae</taxon>
        <taxon>Rothia</taxon>
    </lineage>
</organism>
<keyword evidence="4" id="KW-0680">Restriction system</keyword>
<dbReference type="SUPFAM" id="SSF53335">
    <property type="entry name" value="S-adenosyl-L-methionine-dependent methyltransferases"/>
    <property type="match status" value="1"/>
</dbReference>
<accession>A0ABP9AXJ8</accession>
<feature type="active site" evidence="5">
    <location>
        <position position="101"/>
    </location>
</feature>
<dbReference type="InterPro" id="IPR029063">
    <property type="entry name" value="SAM-dependent_MTases_sf"/>
</dbReference>
<dbReference type="PROSITE" id="PS00094">
    <property type="entry name" value="C5_MTASE_1"/>
    <property type="match status" value="1"/>
</dbReference>
<evidence type="ECO:0000313" key="9">
    <source>
        <dbReference type="Proteomes" id="UP001500187"/>
    </source>
</evidence>
<evidence type="ECO:0000256" key="4">
    <source>
        <dbReference type="ARBA" id="ARBA00022747"/>
    </source>
</evidence>
<keyword evidence="2 5" id="KW-0808">Transferase</keyword>
<dbReference type="InterPro" id="IPR001525">
    <property type="entry name" value="C5_MeTfrase"/>
</dbReference>
<dbReference type="PANTHER" id="PTHR10629:SF52">
    <property type="entry name" value="DNA (CYTOSINE-5)-METHYLTRANSFERASE 1"/>
    <property type="match status" value="1"/>
</dbReference>
<evidence type="ECO:0000256" key="5">
    <source>
        <dbReference type="PROSITE-ProRule" id="PRU01016"/>
    </source>
</evidence>
<evidence type="ECO:0000256" key="3">
    <source>
        <dbReference type="ARBA" id="ARBA00022691"/>
    </source>
</evidence>
<dbReference type="Pfam" id="PF00145">
    <property type="entry name" value="DNA_methylase"/>
    <property type="match status" value="1"/>
</dbReference>
<dbReference type="InterPro" id="IPR018117">
    <property type="entry name" value="C5_DNA_meth_AS"/>
</dbReference>
<name>A0ABP9AXJ8_9MICC</name>
<dbReference type="InterPro" id="IPR050390">
    <property type="entry name" value="C5-Methyltransferase"/>
</dbReference>
<proteinExistence type="inferred from homology"/>
<evidence type="ECO:0000256" key="6">
    <source>
        <dbReference type="RuleBase" id="RU000416"/>
    </source>
</evidence>
<dbReference type="PANTHER" id="PTHR10629">
    <property type="entry name" value="CYTOSINE-SPECIFIC METHYLTRANSFERASE"/>
    <property type="match status" value="1"/>
</dbReference>
<evidence type="ECO:0000313" key="8">
    <source>
        <dbReference type="EMBL" id="GAA4787688.1"/>
    </source>
</evidence>
<dbReference type="EMBL" id="BAABKP010000001">
    <property type="protein sequence ID" value="GAA4787688.1"/>
    <property type="molecule type" value="Genomic_DNA"/>
</dbReference>
<dbReference type="PROSITE" id="PS51679">
    <property type="entry name" value="SAM_MT_C5"/>
    <property type="match status" value="1"/>
</dbReference>
<dbReference type="PRINTS" id="PR00105">
    <property type="entry name" value="C5METTRFRASE"/>
</dbReference>
<comment type="catalytic activity">
    <reaction evidence="7">
        <text>a 2'-deoxycytidine in DNA + S-adenosyl-L-methionine = a 5-methyl-2'-deoxycytidine in DNA + S-adenosyl-L-homocysteine + H(+)</text>
        <dbReference type="Rhea" id="RHEA:13681"/>
        <dbReference type="Rhea" id="RHEA-COMP:11369"/>
        <dbReference type="Rhea" id="RHEA-COMP:11370"/>
        <dbReference type="ChEBI" id="CHEBI:15378"/>
        <dbReference type="ChEBI" id="CHEBI:57856"/>
        <dbReference type="ChEBI" id="CHEBI:59789"/>
        <dbReference type="ChEBI" id="CHEBI:85452"/>
        <dbReference type="ChEBI" id="CHEBI:85454"/>
        <dbReference type="EC" id="2.1.1.37"/>
    </reaction>
</comment>
<comment type="caution">
    <text evidence="8">The sequence shown here is derived from an EMBL/GenBank/DDBJ whole genome shotgun (WGS) entry which is preliminary data.</text>
</comment>
<evidence type="ECO:0000256" key="2">
    <source>
        <dbReference type="ARBA" id="ARBA00022679"/>
    </source>
</evidence>
<keyword evidence="1 5" id="KW-0489">Methyltransferase</keyword>